<dbReference type="RefSeq" id="WP_377009195.1">
    <property type="nucleotide sequence ID" value="NZ_JBHSLV010000026.1"/>
</dbReference>
<dbReference type="PRINTS" id="PR00344">
    <property type="entry name" value="BCTRLSENSOR"/>
</dbReference>
<evidence type="ECO:0000259" key="10">
    <source>
        <dbReference type="PROSITE" id="PS50109"/>
    </source>
</evidence>
<dbReference type="InterPro" id="IPR036890">
    <property type="entry name" value="HATPase_C_sf"/>
</dbReference>
<comment type="subcellular location">
    <subcellularLocation>
        <location evidence="2">Cell membrane</location>
        <topology evidence="2">Multi-pass membrane protein</topology>
    </subcellularLocation>
</comment>
<dbReference type="InterPro" id="IPR005467">
    <property type="entry name" value="His_kinase_dom"/>
</dbReference>
<evidence type="ECO:0000256" key="7">
    <source>
        <dbReference type="ARBA" id="ARBA00022989"/>
    </source>
</evidence>
<evidence type="ECO:0000256" key="9">
    <source>
        <dbReference type="SAM" id="Phobius"/>
    </source>
</evidence>
<feature type="transmembrane region" description="Helical" evidence="9">
    <location>
        <begin position="276"/>
        <end position="297"/>
    </location>
</feature>
<keyword evidence="8 9" id="KW-0472">Membrane</keyword>
<keyword evidence="11" id="KW-0067">ATP-binding</keyword>
<sequence length="568" mass="61641">MVTVLHRPTSALLLVLGILGLLAFETWRSHLAAQEEAERNVVNLVKLLSEQTARTIQSIDLSLQSVAAEAAGTPNLTDNDPRFIAEMRKRLSTLPFVRALFVVRADGLVSQDTNYAATLRTNVADRAYFAVQRDDISAGLYIDAPLRSRTSGDWIIALSRRIDALDGRFAGVAVALVDPMYFERFYSQLWIGGGNVALFRKDGVELARSPHIHALIGTSAAGRETFRRFQDGSAPEVFWGTSPINGIERVASFRALENLPLVMLVTMSKAVVMRAWRTHMTVTGVGAATIIVMFAGIETLTRRHRLQEERAKARLAEAERLESIGRFAAGVAHDVGNLQRIIRSAVLLLRPEVADRQKAGELLDQIDATLTVGGELVTQLLSHARTGHRAPGVNDLNLVISEALPMLHRAAGPKVEVSLSTASSALPCRIDRPQFLAVLLNLILNARDAMPSGGTVFLEIRDERALGQDGLGWSEIRVSDNGQGMSEAILGQALDPFFTTKTAGQGSGLGLSQVQTFIDDSHGSLEITSEQGKGTTIRLRLPLAEVDQAEEVRSRALPSASDTACRPA</sequence>
<evidence type="ECO:0000256" key="3">
    <source>
        <dbReference type="ARBA" id="ARBA00012438"/>
    </source>
</evidence>
<dbReference type="CDD" id="cd00082">
    <property type="entry name" value="HisKA"/>
    <property type="match status" value="1"/>
</dbReference>
<dbReference type="Gene3D" id="3.30.565.10">
    <property type="entry name" value="Histidine kinase-like ATPase, C-terminal domain"/>
    <property type="match status" value="1"/>
</dbReference>
<evidence type="ECO:0000256" key="2">
    <source>
        <dbReference type="ARBA" id="ARBA00004651"/>
    </source>
</evidence>
<dbReference type="EC" id="2.7.13.3" evidence="3"/>
<dbReference type="PROSITE" id="PS50109">
    <property type="entry name" value="HIS_KIN"/>
    <property type="match status" value="1"/>
</dbReference>
<evidence type="ECO:0000256" key="4">
    <source>
        <dbReference type="ARBA" id="ARBA00022475"/>
    </source>
</evidence>
<evidence type="ECO:0000313" key="12">
    <source>
        <dbReference type="Proteomes" id="UP001596104"/>
    </source>
</evidence>
<dbReference type="InterPro" id="IPR033479">
    <property type="entry name" value="dCache_1"/>
</dbReference>
<feature type="domain" description="Histidine kinase" evidence="10">
    <location>
        <begin position="330"/>
        <end position="545"/>
    </location>
</feature>
<dbReference type="Pfam" id="PF02743">
    <property type="entry name" value="dCache_1"/>
    <property type="match status" value="1"/>
</dbReference>
<evidence type="ECO:0000313" key="11">
    <source>
        <dbReference type="EMBL" id="MFC5394071.1"/>
    </source>
</evidence>
<accession>A0ABW0HA70</accession>
<dbReference type="Gene3D" id="1.10.287.130">
    <property type="match status" value="1"/>
</dbReference>
<dbReference type="InterPro" id="IPR003661">
    <property type="entry name" value="HisK_dim/P_dom"/>
</dbReference>
<evidence type="ECO:0000256" key="6">
    <source>
        <dbReference type="ARBA" id="ARBA00022692"/>
    </source>
</evidence>
<comment type="caution">
    <text evidence="11">The sequence shown here is derived from an EMBL/GenBank/DDBJ whole genome shotgun (WGS) entry which is preliminary data.</text>
</comment>
<dbReference type="SMART" id="SM00387">
    <property type="entry name" value="HATPase_c"/>
    <property type="match status" value="1"/>
</dbReference>
<dbReference type="GO" id="GO:0005524">
    <property type="term" value="F:ATP binding"/>
    <property type="evidence" value="ECO:0007669"/>
    <property type="project" value="UniProtKB-KW"/>
</dbReference>
<organism evidence="11 12">
    <name type="scientific">Bosea vestrisii</name>
    <dbReference type="NCBI Taxonomy" id="151416"/>
    <lineage>
        <taxon>Bacteria</taxon>
        <taxon>Pseudomonadati</taxon>
        <taxon>Pseudomonadota</taxon>
        <taxon>Alphaproteobacteria</taxon>
        <taxon>Hyphomicrobiales</taxon>
        <taxon>Boseaceae</taxon>
        <taxon>Bosea</taxon>
    </lineage>
</organism>
<keyword evidence="12" id="KW-1185">Reference proteome</keyword>
<dbReference type="EMBL" id="JBHSLV010000026">
    <property type="protein sequence ID" value="MFC5394071.1"/>
    <property type="molecule type" value="Genomic_DNA"/>
</dbReference>
<name>A0ABW0HA70_9HYPH</name>
<keyword evidence="6 9" id="KW-0812">Transmembrane</keyword>
<comment type="catalytic activity">
    <reaction evidence="1">
        <text>ATP + protein L-histidine = ADP + protein N-phospho-L-histidine.</text>
        <dbReference type="EC" id="2.7.13.3"/>
    </reaction>
</comment>
<dbReference type="CDD" id="cd12915">
    <property type="entry name" value="PDC2_DGC_like"/>
    <property type="match status" value="1"/>
</dbReference>
<keyword evidence="5" id="KW-0597">Phosphoprotein</keyword>
<dbReference type="CDD" id="cd12914">
    <property type="entry name" value="PDC1_DGC_like"/>
    <property type="match status" value="1"/>
</dbReference>
<dbReference type="PANTHER" id="PTHR43065:SF42">
    <property type="entry name" value="TWO-COMPONENT SENSOR PPRA"/>
    <property type="match status" value="1"/>
</dbReference>
<protein>
    <recommendedName>
        <fullName evidence="3">histidine kinase</fullName>
        <ecNumber evidence="3">2.7.13.3</ecNumber>
    </recommendedName>
</protein>
<dbReference type="Pfam" id="PF02518">
    <property type="entry name" value="HATPase_c"/>
    <property type="match status" value="1"/>
</dbReference>
<dbReference type="Gene3D" id="3.30.450.20">
    <property type="entry name" value="PAS domain"/>
    <property type="match status" value="2"/>
</dbReference>
<evidence type="ECO:0000256" key="1">
    <source>
        <dbReference type="ARBA" id="ARBA00000085"/>
    </source>
</evidence>
<dbReference type="InterPro" id="IPR003594">
    <property type="entry name" value="HATPase_dom"/>
</dbReference>
<dbReference type="SUPFAM" id="SSF55874">
    <property type="entry name" value="ATPase domain of HSP90 chaperone/DNA topoisomerase II/histidine kinase"/>
    <property type="match status" value="1"/>
</dbReference>
<dbReference type="Proteomes" id="UP001596104">
    <property type="component" value="Unassembled WGS sequence"/>
</dbReference>
<reference evidence="12" key="1">
    <citation type="journal article" date="2019" name="Int. J. Syst. Evol. Microbiol.">
        <title>The Global Catalogue of Microorganisms (GCM) 10K type strain sequencing project: providing services to taxonomists for standard genome sequencing and annotation.</title>
        <authorList>
            <consortium name="The Broad Institute Genomics Platform"/>
            <consortium name="The Broad Institute Genome Sequencing Center for Infectious Disease"/>
            <person name="Wu L."/>
            <person name="Ma J."/>
        </authorList>
    </citation>
    <scope>NUCLEOTIDE SEQUENCE [LARGE SCALE GENOMIC DNA]</scope>
    <source>
        <strain evidence="12">CGMCC 1.16326</strain>
    </source>
</reference>
<dbReference type="PANTHER" id="PTHR43065">
    <property type="entry name" value="SENSOR HISTIDINE KINASE"/>
    <property type="match status" value="1"/>
</dbReference>
<keyword evidence="4" id="KW-1003">Cell membrane</keyword>
<evidence type="ECO:0000256" key="5">
    <source>
        <dbReference type="ARBA" id="ARBA00022553"/>
    </source>
</evidence>
<evidence type="ECO:0000256" key="8">
    <source>
        <dbReference type="ARBA" id="ARBA00023136"/>
    </source>
</evidence>
<gene>
    <name evidence="11" type="ORF">ACFPPC_15630</name>
</gene>
<dbReference type="InterPro" id="IPR004358">
    <property type="entry name" value="Sig_transdc_His_kin-like_C"/>
</dbReference>
<proteinExistence type="predicted"/>
<keyword evidence="7 9" id="KW-1133">Transmembrane helix</keyword>
<keyword evidence="11" id="KW-0547">Nucleotide-binding</keyword>